<organism evidence="2 3">
    <name type="scientific">Rehmannia glutinosa</name>
    <name type="common">Chinese foxglove</name>
    <dbReference type="NCBI Taxonomy" id="99300"/>
    <lineage>
        <taxon>Eukaryota</taxon>
        <taxon>Viridiplantae</taxon>
        <taxon>Streptophyta</taxon>
        <taxon>Embryophyta</taxon>
        <taxon>Tracheophyta</taxon>
        <taxon>Spermatophyta</taxon>
        <taxon>Magnoliopsida</taxon>
        <taxon>eudicotyledons</taxon>
        <taxon>Gunneridae</taxon>
        <taxon>Pentapetalae</taxon>
        <taxon>asterids</taxon>
        <taxon>lamiids</taxon>
        <taxon>Lamiales</taxon>
        <taxon>Orobanchaceae</taxon>
        <taxon>Rehmannieae</taxon>
        <taxon>Rehmannia</taxon>
    </lineage>
</organism>
<feature type="region of interest" description="Disordered" evidence="1">
    <location>
        <begin position="241"/>
        <end position="493"/>
    </location>
</feature>
<feature type="compositionally biased region" description="Basic and acidic residues" evidence="1">
    <location>
        <begin position="49"/>
        <end position="58"/>
    </location>
</feature>
<dbReference type="PANTHER" id="PTHR37729:SF1">
    <property type="entry name" value="NEUROFILAMENT PROTEIN-LIKE PROTEIN"/>
    <property type="match status" value="1"/>
</dbReference>
<protein>
    <submittedName>
        <fullName evidence="2">Uncharacterized protein</fullName>
    </submittedName>
</protein>
<feature type="compositionally biased region" description="Basic and acidic residues" evidence="1">
    <location>
        <begin position="307"/>
        <end position="351"/>
    </location>
</feature>
<gene>
    <name evidence="2" type="ORF">DH2020_003128</name>
</gene>
<proteinExistence type="predicted"/>
<dbReference type="EMBL" id="JABTTQ020000003">
    <property type="protein sequence ID" value="KAK6159747.1"/>
    <property type="molecule type" value="Genomic_DNA"/>
</dbReference>
<feature type="compositionally biased region" description="Basic and acidic residues" evidence="1">
    <location>
        <begin position="415"/>
        <end position="454"/>
    </location>
</feature>
<sequence length="493" mass="54376">MATETVVSDHSATSEILKSYLAHLLQEVEKEVQSEVKKMEAENVTPPKESVESSKPEESPCPAAPSAESEAKIEEKQIEPPVDEDVKDINTDEKPKPEDSVDVVVPLAEPIGQKTEDKQVEPTPAEEEHKTEVTAPLAESKEEKIEDKAEKKKTEDAPIEKSEHEPAEKQGEEIKVEPAEEKSEEPEKIADVAESAPAVVLEEKFEKTELPAEVEETIEAKDAIVSEAECKAEEIPQAAPIVEEKPCEQSEVTGKIDKELPEAEPVEKVEVKSPTDKFEDTTLPKEEETSAIENSDQVKLENPTTQVEEKVAEPGKIEAETEAPEAKSEEKSVVTEELVRCEEKPTEDAKSSDPSPELAVKAAEEEVTSRDINLVAQNVNNEDQTVEADKEANKEPEKIEEAEKIKETVQATEAKLQEEKQADEKIEEEKKVDETSKTDVENPECTKDSADTKKKPSLVKMVKQSLVKAKKAIIGKSQNSKTPASEPKDDGNK</sequence>
<feature type="compositionally biased region" description="Basic and acidic residues" evidence="1">
    <location>
        <begin position="114"/>
        <end position="132"/>
    </location>
</feature>
<feature type="compositionally biased region" description="Basic and acidic residues" evidence="1">
    <location>
        <begin position="387"/>
        <end position="407"/>
    </location>
</feature>
<evidence type="ECO:0000256" key="1">
    <source>
        <dbReference type="SAM" id="MobiDB-lite"/>
    </source>
</evidence>
<feature type="compositionally biased region" description="Polar residues" evidence="1">
    <location>
        <begin position="291"/>
        <end position="306"/>
    </location>
</feature>
<feature type="compositionally biased region" description="Basic and acidic residues" evidence="1">
    <location>
        <begin position="139"/>
        <end position="191"/>
    </location>
</feature>
<feature type="region of interest" description="Disordered" evidence="1">
    <location>
        <begin position="33"/>
        <end position="195"/>
    </location>
</feature>
<accession>A0ABR0XKQ2</accession>
<keyword evidence="3" id="KW-1185">Reference proteome</keyword>
<evidence type="ECO:0000313" key="2">
    <source>
        <dbReference type="EMBL" id="KAK6159747.1"/>
    </source>
</evidence>
<reference evidence="2 3" key="1">
    <citation type="journal article" date="2021" name="Comput. Struct. Biotechnol. J.">
        <title>De novo genome assembly of the potent medicinal plant Rehmannia glutinosa using nanopore technology.</title>
        <authorList>
            <person name="Ma L."/>
            <person name="Dong C."/>
            <person name="Song C."/>
            <person name="Wang X."/>
            <person name="Zheng X."/>
            <person name="Niu Y."/>
            <person name="Chen S."/>
            <person name="Feng W."/>
        </authorList>
    </citation>
    <scope>NUCLEOTIDE SEQUENCE [LARGE SCALE GENOMIC DNA]</scope>
    <source>
        <strain evidence="2">DH-2019</strain>
    </source>
</reference>
<feature type="compositionally biased region" description="Basic and acidic residues" evidence="1">
    <location>
        <begin position="242"/>
        <end position="288"/>
    </location>
</feature>
<dbReference type="Proteomes" id="UP001318860">
    <property type="component" value="Unassembled WGS sequence"/>
</dbReference>
<evidence type="ECO:0000313" key="3">
    <source>
        <dbReference type="Proteomes" id="UP001318860"/>
    </source>
</evidence>
<feature type="compositionally biased region" description="Basic and acidic residues" evidence="1">
    <location>
        <begin position="69"/>
        <end position="78"/>
    </location>
</feature>
<comment type="caution">
    <text evidence="2">The sequence shown here is derived from an EMBL/GenBank/DDBJ whole genome shotgun (WGS) entry which is preliminary data.</text>
</comment>
<dbReference type="PANTHER" id="PTHR37729">
    <property type="entry name" value="NEUROFILAMENT PROTEIN-LIKE PROTEIN"/>
    <property type="match status" value="1"/>
</dbReference>
<name>A0ABR0XKQ2_REHGL</name>
<feature type="compositionally biased region" description="Basic and acidic residues" evidence="1">
    <location>
        <begin position="87"/>
        <end position="99"/>
    </location>
</feature>